<accession>A0AAE4NVA8</accession>
<reference evidence="2 3" key="1">
    <citation type="submission" date="2023-08" db="EMBL/GenBank/DDBJ databases">
        <title>Draft genome sequence of Thermococcus waiotapuensis WT1T, a thermophilic sulphur-dependent archaeon from order Thermococcales.</title>
        <authorList>
            <person name="Manners S.H."/>
            <person name="Carere C.R."/>
            <person name="Dhami M.K."/>
            <person name="Dobson R.C.J."/>
            <person name="Stott M.B."/>
        </authorList>
    </citation>
    <scope>NUCLEOTIDE SEQUENCE [LARGE SCALE GENOMIC DNA]</scope>
    <source>
        <strain evidence="2 3">WT1</strain>
    </source>
</reference>
<dbReference type="EMBL" id="JAVDZE010000001">
    <property type="protein sequence ID" value="MDV3103322.1"/>
    <property type="molecule type" value="Genomic_DNA"/>
</dbReference>
<feature type="transmembrane region" description="Helical" evidence="1">
    <location>
        <begin position="144"/>
        <end position="163"/>
    </location>
</feature>
<feature type="transmembrane region" description="Helical" evidence="1">
    <location>
        <begin position="45"/>
        <end position="65"/>
    </location>
</feature>
<sequence>MRKAVKWYSRGLFPPAATTVLLLLTFLAAETSISAIKTDGPSQFISLMEYIFFPVYGILIGSHVFRDSRTTIFELSIFNGPRTVFMARTTIVALGLIPGIGGVALLAWWKGHPEFVVPTLIKIPLYTAFITALMVYLDSLAGTLTLFIITSAIPMSFSVLLGKPGEGPVNVPMTALAYVFSPMLCVRYEKVLSFSSIEGSILGLLVSAGLFLWGYWAFSRREFTP</sequence>
<keyword evidence="1" id="KW-0472">Membrane</keyword>
<organism evidence="2 3">
    <name type="scientific">Thermococcus waiotapuensis</name>
    <dbReference type="NCBI Taxonomy" id="90909"/>
    <lineage>
        <taxon>Archaea</taxon>
        <taxon>Methanobacteriati</taxon>
        <taxon>Methanobacteriota</taxon>
        <taxon>Thermococci</taxon>
        <taxon>Thermococcales</taxon>
        <taxon>Thermococcaceae</taxon>
        <taxon>Thermococcus</taxon>
    </lineage>
</organism>
<feature type="transmembrane region" description="Helical" evidence="1">
    <location>
        <begin position="200"/>
        <end position="218"/>
    </location>
</feature>
<feature type="transmembrane region" description="Helical" evidence="1">
    <location>
        <begin position="115"/>
        <end position="137"/>
    </location>
</feature>
<evidence type="ECO:0000313" key="3">
    <source>
        <dbReference type="Proteomes" id="UP001245683"/>
    </source>
</evidence>
<proteinExistence type="predicted"/>
<feature type="transmembrane region" description="Helical" evidence="1">
    <location>
        <begin position="85"/>
        <end position="109"/>
    </location>
</feature>
<keyword evidence="3" id="KW-1185">Reference proteome</keyword>
<protein>
    <submittedName>
        <fullName evidence="2">Uncharacterized protein</fullName>
    </submittedName>
</protein>
<evidence type="ECO:0000256" key="1">
    <source>
        <dbReference type="SAM" id="Phobius"/>
    </source>
</evidence>
<gene>
    <name evidence="2" type="ORF">RBI02_02005</name>
</gene>
<comment type="caution">
    <text evidence="2">The sequence shown here is derived from an EMBL/GenBank/DDBJ whole genome shotgun (WGS) entry which is preliminary data.</text>
</comment>
<dbReference type="AlphaFoldDB" id="A0AAE4NVA8"/>
<evidence type="ECO:0000313" key="2">
    <source>
        <dbReference type="EMBL" id="MDV3103322.1"/>
    </source>
</evidence>
<dbReference type="Proteomes" id="UP001245683">
    <property type="component" value="Unassembled WGS sequence"/>
</dbReference>
<keyword evidence="1" id="KW-0812">Transmembrane</keyword>
<name>A0AAE4NVA8_9EURY</name>
<dbReference type="RefSeq" id="WP_315339898.1">
    <property type="nucleotide sequence ID" value="NZ_JAVDZE010000001.1"/>
</dbReference>
<keyword evidence="1" id="KW-1133">Transmembrane helix</keyword>